<evidence type="ECO:0000259" key="11">
    <source>
        <dbReference type="PROSITE" id="PS50111"/>
    </source>
</evidence>
<dbReference type="PRINTS" id="PR00260">
    <property type="entry name" value="CHEMTRNSDUCR"/>
</dbReference>
<feature type="compositionally biased region" description="Polar residues" evidence="9">
    <location>
        <begin position="502"/>
        <end position="513"/>
    </location>
</feature>
<dbReference type="PANTHER" id="PTHR43531:SF14">
    <property type="entry name" value="METHYL-ACCEPTING CHEMOTAXIS PROTEIN I-RELATED"/>
    <property type="match status" value="1"/>
</dbReference>
<keyword evidence="6 10" id="KW-0472">Membrane</keyword>
<feature type="transmembrane region" description="Helical" evidence="10">
    <location>
        <begin position="12"/>
        <end position="35"/>
    </location>
</feature>
<keyword evidence="3" id="KW-0488">Methylation</keyword>
<dbReference type="InterPro" id="IPR003660">
    <property type="entry name" value="HAMP_dom"/>
</dbReference>
<dbReference type="Proteomes" id="UP000179076">
    <property type="component" value="Unassembled WGS sequence"/>
</dbReference>
<evidence type="ECO:0000256" key="10">
    <source>
        <dbReference type="SAM" id="Phobius"/>
    </source>
</evidence>
<dbReference type="Pfam" id="PF17200">
    <property type="entry name" value="sCache_2"/>
    <property type="match status" value="1"/>
</dbReference>
<keyword evidence="8" id="KW-0807">Transducer</keyword>
<dbReference type="InterPro" id="IPR033480">
    <property type="entry name" value="sCache_2"/>
</dbReference>
<sequence length="534" mass="57201">MKIFFAPAFVVVARFSVVGNVCLIIALLSAGQLIAALAPGWRILALALFAIGTYLLIALALVNKLGMDRLSSTLERVASGDLSVRIQPPRGVLNQKTEIGRIWSAMVQMGTNLLDIVGQVRASAEHIANGAHEIASGYSDLSQRTEEQASTLEETAASMEELSATVKQNADHCRQANSRAADNGTHAEEAGTSMRRVTDTMSRIESGSKKIAEIIGLIEGIAFQTNILALNAAVEAARAGEHGRGFNVVATEVRSLAQRSARAADEIKALIGASTKDVSSGVALATQAQDAVDRAARGTREVRELLDSISRASEEQNAGVVEIGKALSQLENVTQQNAALVEEGAAASAAFEQEATRLIDVVGAFKVDRMQDRDAAVTLVKRAIAHVQAVGPQRAFKDFDDMNGSFVDGERYIVAWEVSGVMRASPISQHFIGQDMTDHADPNGKKYTREVLEVARVKGKGWVDYHLRNPAKNNAIEPKSLYVERAGDLIFGCGVYRPEAAQTASANPQQQSGAGVFERRASNSPMRRDKAAAR</sequence>
<proteinExistence type="inferred from homology"/>
<dbReference type="GO" id="GO:0005886">
    <property type="term" value="C:plasma membrane"/>
    <property type="evidence" value="ECO:0007669"/>
    <property type="project" value="UniProtKB-SubCell"/>
</dbReference>
<dbReference type="InterPro" id="IPR004090">
    <property type="entry name" value="Chemotax_Me-accpt_rcpt"/>
</dbReference>
<dbReference type="CDD" id="cd06225">
    <property type="entry name" value="HAMP"/>
    <property type="match status" value="1"/>
</dbReference>
<keyword evidence="5 10" id="KW-1133">Transmembrane helix</keyword>
<gene>
    <name evidence="13" type="ORF">A2W18_03445</name>
</gene>
<dbReference type="Gene3D" id="1.10.287.950">
    <property type="entry name" value="Methyl-accepting chemotaxis protein"/>
    <property type="match status" value="1"/>
</dbReference>
<evidence type="ECO:0000256" key="9">
    <source>
        <dbReference type="SAM" id="MobiDB-lite"/>
    </source>
</evidence>
<evidence type="ECO:0000313" key="14">
    <source>
        <dbReference type="Proteomes" id="UP000179076"/>
    </source>
</evidence>
<dbReference type="Gene3D" id="3.30.450.20">
    <property type="entry name" value="PAS domain"/>
    <property type="match status" value="1"/>
</dbReference>
<dbReference type="InterPro" id="IPR051310">
    <property type="entry name" value="MCP_chemotaxis"/>
</dbReference>
<keyword evidence="4 10" id="KW-0812">Transmembrane</keyword>
<dbReference type="GO" id="GO:0006935">
    <property type="term" value="P:chemotaxis"/>
    <property type="evidence" value="ECO:0007669"/>
    <property type="project" value="InterPro"/>
</dbReference>
<feature type="compositionally biased region" description="Basic and acidic residues" evidence="9">
    <location>
        <begin position="517"/>
        <end position="534"/>
    </location>
</feature>
<accession>A0A1F6VK33</accession>
<dbReference type="SUPFAM" id="SSF58104">
    <property type="entry name" value="Methyl-accepting chemotaxis protein (MCP) signaling domain"/>
    <property type="match status" value="1"/>
</dbReference>
<dbReference type="PROSITE" id="PS50111">
    <property type="entry name" value="CHEMOTAXIS_TRANSDUC_2"/>
    <property type="match status" value="1"/>
</dbReference>
<comment type="subcellular location">
    <subcellularLocation>
        <location evidence="1">Cell membrane</location>
        <topology evidence="1">Multi-pass membrane protein</topology>
    </subcellularLocation>
</comment>
<evidence type="ECO:0000256" key="2">
    <source>
        <dbReference type="ARBA" id="ARBA00022475"/>
    </source>
</evidence>
<evidence type="ECO:0000256" key="5">
    <source>
        <dbReference type="ARBA" id="ARBA00022989"/>
    </source>
</evidence>
<evidence type="ECO:0000256" key="4">
    <source>
        <dbReference type="ARBA" id="ARBA00022692"/>
    </source>
</evidence>
<dbReference type="Pfam" id="PF00015">
    <property type="entry name" value="MCPsignal"/>
    <property type="match status" value="1"/>
</dbReference>
<dbReference type="GO" id="GO:0007165">
    <property type="term" value="P:signal transduction"/>
    <property type="evidence" value="ECO:0007669"/>
    <property type="project" value="UniProtKB-KW"/>
</dbReference>
<dbReference type="EMBL" id="MFSP01000008">
    <property type="protein sequence ID" value="OGI70041.1"/>
    <property type="molecule type" value="Genomic_DNA"/>
</dbReference>
<name>A0A1F6VK33_9PROT</name>
<keyword evidence="2" id="KW-1003">Cell membrane</keyword>
<dbReference type="FunFam" id="1.10.287.950:FF:000001">
    <property type="entry name" value="Methyl-accepting chemotaxis sensory transducer"/>
    <property type="match status" value="1"/>
</dbReference>
<dbReference type="GO" id="GO:0004888">
    <property type="term" value="F:transmembrane signaling receptor activity"/>
    <property type="evidence" value="ECO:0007669"/>
    <property type="project" value="InterPro"/>
</dbReference>
<feature type="region of interest" description="Disordered" evidence="9">
    <location>
        <begin position="167"/>
        <end position="192"/>
    </location>
</feature>
<evidence type="ECO:0000256" key="7">
    <source>
        <dbReference type="ARBA" id="ARBA00029447"/>
    </source>
</evidence>
<dbReference type="CDD" id="cd11386">
    <property type="entry name" value="MCP_signal"/>
    <property type="match status" value="1"/>
</dbReference>
<dbReference type="SMART" id="SM01049">
    <property type="entry name" value="Cache_2"/>
    <property type="match status" value="1"/>
</dbReference>
<feature type="transmembrane region" description="Helical" evidence="10">
    <location>
        <begin position="41"/>
        <end position="62"/>
    </location>
</feature>
<evidence type="ECO:0000256" key="8">
    <source>
        <dbReference type="PROSITE-ProRule" id="PRU00284"/>
    </source>
</evidence>
<dbReference type="InterPro" id="IPR004089">
    <property type="entry name" value="MCPsignal_dom"/>
</dbReference>
<organism evidence="13 14">
    <name type="scientific">Candidatus Muproteobacteria bacterium RBG_16_60_9</name>
    <dbReference type="NCBI Taxonomy" id="1817755"/>
    <lineage>
        <taxon>Bacteria</taxon>
        <taxon>Pseudomonadati</taxon>
        <taxon>Pseudomonadota</taxon>
        <taxon>Candidatus Muproteobacteria</taxon>
    </lineage>
</organism>
<feature type="domain" description="Methyl-accepting transducer" evidence="11">
    <location>
        <begin position="123"/>
        <end position="352"/>
    </location>
</feature>
<evidence type="ECO:0000256" key="3">
    <source>
        <dbReference type="ARBA" id="ARBA00022481"/>
    </source>
</evidence>
<dbReference type="PROSITE" id="PS50885">
    <property type="entry name" value="HAMP"/>
    <property type="match status" value="1"/>
</dbReference>
<evidence type="ECO:0000259" key="12">
    <source>
        <dbReference type="PROSITE" id="PS50885"/>
    </source>
</evidence>
<dbReference type="SMART" id="SM00283">
    <property type="entry name" value="MA"/>
    <property type="match status" value="1"/>
</dbReference>
<evidence type="ECO:0000313" key="13">
    <source>
        <dbReference type="EMBL" id="OGI70041.1"/>
    </source>
</evidence>
<dbReference type="AlphaFoldDB" id="A0A1F6VK33"/>
<dbReference type="PANTHER" id="PTHR43531">
    <property type="entry name" value="PROTEIN ICFG"/>
    <property type="match status" value="1"/>
</dbReference>
<evidence type="ECO:0000256" key="1">
    <source>
        <dbReference type="ARBA" id="ARBA00004651"/>
    </source>
</evidence>
<comment type="similarity">
    <text evidence="7">Belongs to the methyl-accepting chemotaxis (MCP) protein family.</text>
</comment>
<feature type="domain" description="HAMP" evidence="12">
    <location>
        <begin position="67"/>
        <end position="118"/>
    </location>
</feature>
<feature type="region of interest" description="Disordered" evidence="9">
    <location>
        <begin position="502"/>
        <end position="534"/>
    </location>
</feature>
<evidence type="ECO:0000256" key="6">
    <source>
        <dbReference type="ARBA" id="ARBA00023136"/>
    </source>
</evidence>
<reference evidence="13 14" key="1">
    <citation type="journal article" date="2016" name="Nat. Commun.">
        <title>Thousands of microbial genomes shed light on interconnected biogeochemical processes in an aquifer system.</title>
        <authorList>
            <person name="Anantharaman K."/>
            <person name="Brown C.T."/>
            <person name="Hug L.A."/>
            <person name="Sharon I."/>
            <person name="Castelle C.J."/>
            <person name="Probst A.J."/>
            <person name="Thomas B.C."/>
            <person name="Singh A."/>
            <person name="Wilkins M.J."/>
            <person name="Karaoz U."/>
            <person name="Brodie E.L."/>
            <person name="Williams K.H."/>
            <person name="Hubbard S.S."/>
            <person name="Banfield J.F."/>
        </authorList>
    </citation>
    <scope>NUCLEOTIDE SEQUENCE [LARGE SCALE GENOMIC DNA]</scope>
</reference>
<comment type="caution">
    <text evidence="13">The sequence shown here is derived from an EMBL/GenBank/DDBJ whole genome shotgun (WGS) entry which is preliminary data.</text>
</comment>
<protein>
    <submittedName>
        <fullName evidence="13">Uncharacterized protein</fullName>
    </submittedName>
</protein>